<feature type="compositionally biased region" description="Polar residues" evidence="1">
    <location>
        <begin position="197"/>
        <end position="208"/>
    </location>
</feature>
<proteinExistence type="predicted"/>
<reference evidence="2" key="1">
    <citation type="journal article" date="2023" name="Science">
        <title>Genome structures resolve the early diversification of teleost fishes.</title>
        <authorList>
            <person name="Parey E."/>
            <person name="Louis A."/>
            <person name="Montfort J."/>
            <person name="Bouchez O."/>
            <person name="Roques C."/>
            <person name="Iampietro C."/>
            <person name="Lluch J."/>
            <person name="Castinel A."/>
            <person name="Donnadieu C."/>
            <person name="Desvignes T."/>
            <person name="Floi Bucao C."/>
            <person name="Jouanno E."/>
            <person name="Wen M."/>
            <person name="Mejri S."/>
            <person name="Dirks R."/>
            <person name="Jansen H."/>
            <person name="Henkel C."/>
            <person name="Chen W.J."/>
            <person name="Zahm M."/>
            <person name="Cabau C."/>
            <person name="Klopp C."/>
            <person name="Thompson A.W."/>
            <person name="Robinson-Rechavi M."/>
            <person name="Braasch I."/>
            <person name="Lecointre G."/>
            <person name="Bobe J."/>
            <person name="Postlethwait J.H."/>
            <person name="Berthelot C."/>
            <person name="Roest Crollius H."/>
            <person name="Guiguen Y."/>
        </authorList>
    </citation>
    <scope>NUCLEOTIDE SEQUENCE</scope>
    <source>
        <strain evidence="2">WJC10195</strain>
    </source>
</reference>
<feature type="region of interest" description="Disordered" evidence="1">
    <location>
        <begin position="172"/>
        <end position="261"/>
    </location>
</feature>
<feature type="compositionally biased region" description="Basic residues" evidence="1">
    <location>
        <begin position="218"/>
        <end position="232"/>
    </location>
</feature>
<feature type="non-terminal residue" evidence="2">
    <location>
        <position position="371"/>
    </location>
</feature>
<evidence type="ECO:0000313" key="3">
    <source>
        <dbReference type="Proteomes" id="UP001152622"/>
    </source>
</evidence>
<sequence>MDSPFYTPPDGRPSSPAEGAGLGPAMPVERWAENVARYYNSQHAPDLDHGSPSAELSELDSLYQASLQAPHVPRVPHSAHPLAAGKPAMAAARKLLSGMATPGRSKTPTAEIERNAYRAPVCASPPTYHHKAASPLARERLHCEDQSYSAENLRRIARSLSGTVVRERPEHLAASHSFEPSVARTAKHADARVPRHTSPSPHLPTSHNPLVFPADPQHHHHQHQHHHHHHLHPAPTPHPSQQLLRPAAMGPGRGHPGDPQKANKLLAVLDGREALPGENYHSVALSYGTLPRASRRAASGSSLPRDFARAGEQQQPPHGHAHYATLAHPRVSAQAGRAAPYGQPPPPGSHGARQQPLPHYRTLPSSHPQQP</sequence>
<comment type="caution">
    <text evidence="2">The sequence shown here is derived from an EMBL/GenBank/DDBJ whole genome shotgun (WGS) entry which is preliminary data.</text>
</comment>
<feature type="region of interest" description="Disordered" evidence="1">
    <location>
        <begin position="1"/>
        <end position="26"/>
    </location>
</feature>
<dbReference type="OrthoDB" id="205782at2759"/>
<evidence type="ECO:0000256" key="1">
    <source>
        <dbReference type="SAM" id="MobiDB-lite"/>
    </source>
</evidence>
<evidence type="ECO:0000313" key="2">
    <source>
        <dbReference type="EMBL" id="KAJ8359516.1"/>
    </source>
</evidence>
<accession>A0A9Q1FIJ1</accession>
<dbReference type="AlphaFoldDB" id="A0A9Q1FIJ1"/>
<protein>
    <submittedName>
        <fullName evidence="2">Uncharacterized protein</fullName>
    </submittedName>
</protein>
<organism evidence="2 3">
    <name type="scientific">Synaphobranchus kaupii</name>
    <name type="common">Kaup's arrowtooth eel</name>
    <dbReference type="NCBI Taxonomy" id="118154"/>
    <lineage>
        <taxon>Eukaryota</taxon>
        <taxon>Metazoa</taxon>
        <taxon>Chordata</taxon>
        <taxon>Craniata</taxon>
        <taxon>Vertebrata</taxon>
        <taxon>Euteleostomi</taxon>
        <taxon>Actinopterygii</taxon>
        <taxon>Neopterygii</taxon>
        <taxon>Teleostei</taxon>
        <taxon>Anguilliformes</taxon>
        <taxon>Synaphobranchidae</taxon>
        <taxon>Synaphobranchus</taxon>
    </lineage>
</organism>
<gene>
    <name evidence="2" type="ORF">SKAU_G00160410</name>
</gene>
<keyword evidence="3" id="KW-1185">Reference proteome</keyword>
<feature type="compositionally biased region" description="Pro residues" evidence="1">
    <location>
        <begin position="1"/>
        <end position="11"/>
    </location>
</feature>
<dbReference type="Proteomes" id="UP001152622">
    <property type="component" value="Chromosome 5"/>
</dbReference>
<dbReference type="EMBL" id="JAINUF010000005">
    <property type="protein sequence ID" value="KAJ8359516.1"/>
    <property type="molecule type" value="Genomic_DNA"/>
</dbReference>
<name>A0A9Q1FIJ1_SYNKA</name>
<feature type="region of interest" description="Disordered" evidence="1">
    <location>
        <begin position="296"/>
        <end position="371"/>
    </location>
</feature>